<dbReference type="InterPro" id="IPR002935">
    <property type="entry name" value="SAM_O-MeTrfase"/>
</dbReference>
<comment type="caution">
    <text evidence="4">The sequence shown here is derived from an EMBL/GenBank/DDBJ whole genome shotgun (WGS) entry which is preliminary data.</text>
</comment>
<dbReference type="RefSeq" id="WP_307476451.1">
    <property type="nucleotide sequence ID" value="NZ_JAUSUB010000014.1"/>
</dbReference>
<name>A0ABU0AJB9_9BACI</name>
<dbReference type="InterPro" id="IPR029063">
    <property type="entry name" value="SAM-dependent_MTases_sf"/>
</dbReference>
<sequence length="223" mass="24104">MSDSQVWKAVDHYLSDTLQEDDAVLSAVLKANREAGLPAIDVSPNQGKLLYLLAKLKGAKNILEIGTLGGYSSIWMGRALPEKGRLVTLEHHPAHAKIANENIKIAGLESKVEVIEGLAIESLSVLQQTNDAGFDLIFIDADKPNNPHYLRMALELANPGALIIGDNIVREGKVIEENSEDPNIQGVRGFLELLAEDSRIESTAIQTVGEKGYDGFVLGVVKA</sequence>
<keyword evidence="1" id="KW-0489">Methyltransferase</keyword>
<keyword evidence="2" id="KW-0808">Transferase</keyword>
<dbReference type="EMBL" id="JAUSUB010000014">
    <property type="protein sequence ID" value="MDQ0271366.1"/>
    <property type="molecule type" value="Genomic_DNA"/>
</dbReference>
<dbReference type="PANTHER" id="PTHR10509:SF14">
    <property type="entry name" value="CAFFEOYL-COA O-METHYLTRANSFERASE 3-RELATED"/>
    <property type="match status" value="1"/>
</dbReference>
<reference evidence="4 5" key="1">
    <citation type="submission" date="2023-07" db="EMBL/GenBank/DDBJ databases">
        <title>Genomic Encyclopedia of Type Strains, Phase IV (KMG-IV): sequencing the most valuable type-strain genomes for metagenomic binning, comparative biology and taxonomic classification.</title>
        <authorList>
            <person name="Goeker M."/>
        </authorList>
    </citation>
    <scope>NUCLEOTIDE SEQUENCE [LARGE SCALE GENOMIC DNA]</scope>
    <source>
        <strain evidence="4 5">DSM 23494</strain>
    </source>
</reference>
<evidence type="ECO:0000313" key="4">
    <source>
        <dbReference type="EMBL" id="MDQ0271366.1"/>
    </source>
</evidence>
<evidence type="ECO:0000256" key="3">
    <source>
        <dbReference type="ARBA" id="ARBA00022691"/>
    </source>
</evidence>
<dbReference type="InterPro" id="IPR050362">
    <property type="entry name" value="Cation-dep_OMT"/>
</dbReference>
<dbReference type="PROSITE" id="PS51682">
    <property type="entry name" value="SAM_OMT_I"/>
    <property type="match status" value="1"/>
</dbReference>
<dbReference type="Pfam" id="PF01596">
    <property type="entry name" value="Methyltransf_3"/>
    <property type="match status" value="1"/>
</dbReference>
<keyword evidence="5" id="KW-1185">Reference proteome</keyword>
<dbReference type="SUPFAM" id="SSF53335">
    <property type="entry name" value="S-adenosyl-L-methionine-dependent methyltransferases"/>
    <property type="match status" value="1"/>
</dbReference>
<accession>A0ABU0AJB9</accession>
<proteinExistence type="predicted"/>
<dbReference type="Gene3D" id="3.40.50.150">
    <property type="entry name" value="Vaccinia Virus protein VP39"/>
    <property type="match status" value="1"/>
</dbReference>
<evidence type="ECO:0000313" key="5">
    <source>
        <dbReference type="Proteomes" id="UP001238088"/>
    </source>
</evidence>
<keyword evidence="3" id="KW-0949">S-adenosyl-L-methionine</keyword>
<dbReference type="PANTHER" id="PTHR10509">
    <property type="entry name" value="O-METHYLTRANSFERASE-RELATED"/>
    <property type="match status" value="1"/>
</dbReference>
<gene>
    <name evidence="4" type="ORF">J2S17_003254</name>
</gene>
<dbReference type="Proteomes" id="UP001238088">
    <property type="component" value="Unassembled WGS sequence"/>
</dbReference>
<evidence type="ECO:0000256" key="1">
    <source>
        <dbReference type="ARBA" id="ARBA00022603"/>
    </source>
</evidence>
<organism evidence="4 5">
    <name type="scientific">Cytobacillus purgationiresistens</name>
    <dbReference type="NCBI Taxonomy" id="863449"/>
    <lineage>
        <taxon>Bacteria</taxon>
        <taxon>Bacillati</taxon>
        <taxon>Bacillota</taxon>
        <taxon>Bacilli</taxon>
        <taxon>Bacillales</taxon>
        <taxon>Bacillaceae</taxon>
        <taxon>Cytobacillus</taxon>
    </lineage>
</organism>
<evidence type="ECO:0000256" key="2">
    <source>
        <dbReference type="ARBA" id="ARBA00022679"/>
    </source>
</evidence>
<protein>
    <submittedName>
        <fullName evidence="4">O-methyltransferase YrrM</fullName>
    </submittedName>
</protein>